<dbReference type="PANTHER" id="PTHR10250:SF15">
    <property type="entry name" value="MICROSOMAL GLUTATHIONE S-TRANSFERASE-RELATED"/>
    <property type="match status" value="1"/>
</dbReference>
<accession>A0A075JZR7</accession>
<comment type="subcellular location">
    <subcellularLocation>
        <location evidence="1">Membrane</location>
        <topology evidence="1">Multi-pass membrane protein</topology>
    </subcellularLocation>
</comment>
<evidence type="ECO:0000256" key="1">
    <source>
        <dbReference type="ARBA" id="ARBA00004141"/>
    </source>
</evidence>
<dbReference type="PATRIC" id="fig|1217721.7.peg.1905"/>
<dbReference type="STRING" id="1217721.HY57_09195"/>
<evidence type="ECO:0000256" key="2">
    <source>
        <dbReference type="ARBA" id="ARBA00022692"/>
    </source>
</evidence>
<feature type="transmembrane region" description="Helical" evidence="5">
    <location>
        <begin position="6"/>
        <end position="24"/>
    </location>
</feature>
<dbReference type="GO" id="GO:0006691">
    <property type="term" value="P:leukotriene metabolic process"/>
    <property type="evidence" value="ECO:0007669"/>
    <property type="project" value="UniProtKB-ARBA"/>
</dbReference>
<keyword evidence="2 5" id="KW-0812">Transmembrane</keyword>
<protein>
    <submittedName>
        <fullName evidence="6">Membrane protein</fullName>
    </submittedName>
</protein>
<dbReference type="AlphaFoldDB" id="A0A075JZR7"/>
<evidence type="ECO:0000313" key="6">
    <source>
        <dbReference type="EMBL" id="AIF47434.1"/>
    </source>
</evidence>
<dbReference type="InterPro" id="IPR050997">
    <property type="entry name" value="MAPEG"/>
</dbReference>
<dbReference type="SUPFAM" id="SSF161084">
    <property type="entry name" value="MAPEG domain-like"/>
    <property type="match status" value="1"/>
</dbReference>
<dbReference type="GO" id="GO:0004602">
    <property type="term" value="F:glutathione peroxidase activity"/>
    <property type="evidence" value="ECO:0007669"/>
    <property type="project" value="TreeGrafter"/>
</dbReference>
<proteinExistence type="predicted"/>
<dbReference type="RefSeq" id="WP_019465305.1">
    <property type="nucleotide sequence ID" value="NZ_ALOY01000153.1"/>
</dbReference>
<evidence type="ECO:0000256" key="5">
    <source>
        <dbReference type="SAM" id="Phobius"/>
    </source>
</evidence>
<evidence type="ECO:0000256" key="4">
    <source>
        <dbReference type="ARBA" id="ARBA00023136"/>
    </source>
</evidence>
<dbReference type="Pfam" id="PF01124">
    <property type="entry name" value="MAPEG"/>
    <property type="match status" value="1"/>
</dbReference>
<feature type="transmembrane region" description="Helical" evidence="5">
    <location>
        <begin position="59"/>
        <end position="86"/>
    </location>
</feature>
<gene>
    <name evidence="6" type="ORF">HY57_09195</name>
</gene>
<name>A0A075JZR7_9GAMM</name>
<dbReference type="GO" id="GO:0004364">
    <property type="term" value="F:glutathione transferase activity"/>
    <property type="evidence" value="ECO:0007669"/>
    <property type="project" value="TreeGrafter"/>
</dbReference>
<dbReference type="Gene3D" id="1.20.120.550">
    <property type="entry name" value="Membrane associated eicosanoid/glutathione metabolism-like domain"/>
    <property type="match status" value="1"/>
</dbReference>
<keyword evidence="3 5" id="KW-1133">Transmembrane helix</keyword>
<dbReference type="HOGENOM" id="CLU_110291_3_1_6"/>
<keyword evidence="4 5" id="KW-0472">Membrane</keyword>
<reference evidence="6 7" key="1">
    <citation type="submission" date="2014-07" db="EMBL/GenBank/DDBJ databases">
        <title>Complete Genome Sequence of Dyella japonica Strain A8 Isolated from Malaysian Tropical Soil.</title>
        <authorList>
            <person name="Hui R.K.H."/>
            <person name="Chen J.-W."/>
            <person name="Chan K.-G."/>
            <person name="Leung F.C.C."/>
        </authorList>
    </citation>
    <scope>NUCLEOTIDE SEQUENCE [LARGE SCALE GENOMIC DNA]</scope>
    <source>
        <strain evidence="6 7">A8</strain>
    </source>
</reference>
<evidence type="ECO:0000256" key="3">
    <source>
        <dbReference type="ARBA" id="ARBA00022989"/>
    </source>
</evidence>
<dbReference type="OrthoDB" id="464934at2"/>
<dbReference type="EMBL" id="CP008884">
    <property type="protein sequence ID" value="AIF47434.1"/>
    <property type="molecule type" value="Genomic_DNA"/>
</dbReference>
<dbReference type="InterPro" id="IPR001129">
    <property type="entry name" value="Membr-assoc_MAPEG"/>
</dbReference>
<dbReference type="PANTHER" id="PTHR10250">
    <property type="entry name" value="MICROSOMAL GLUTATHIONE S-TRANSFERASE"/>
    <property type="match status" value="1"/>
</dbReference>
<feature type="transmembrane region" description="Helical" evidence="5">
    <location>
        <begin position="106"/>
        <end position="129"/>
    </location>
</feature>
<keyword evidence="7" id="KW-1185">Reference proteome</keyword>
<dbReference type="GO" id="GO:0016020">
    <property type="term" value="C:membrane"/>
    <property type="evidence" value="ECO:0007669"/>
    <property type="project" value="UniProtKB-SubCell"/>
</dbReference>
<dbReference type="Proteomes" id="UP000027987">
    <property type="component" value="Chromosome"/>
</dbReference>
<dbReference type="KEGG" id="dja:HY57_09195"/>
<evidence type="ECO:0000313" key="7">
    <source>
        <dbReference type="Proteomes" id="UP000027987"/>
    </source>
</evidence>
<organism evidence="6 7">
    <name type="scientific">Dyella japonica A8</name>
    <dbReference type="NCBI Taxonomy" id="1217721"/>
    <lineage>
        <taxon>Bacteria</taxon>
        <taxon>Pseudomonadati</taxon>
        <taxon>Pseudomonadota</taxon>
        <taxon>Gammaproteobacteria</taxon>
        <taxon>Lysobacterales</taxon>
        <taxon>Rhodanobacteraceae</taxon>
        <taxon>Dyella</taxon>
    </lineage>
</organism>
<sequence>MLQHLPAVVVVLTVLLQFGTMWAVGHARGKYGIKAPAISGHPDFERAWRVQMNTLESTVLFLPSLWLAVQYGQSLWGGVAGLVWVAGRVWYAVSYLGDAAKRGPGYMVSMAGWAATLLLGVVGLVRVILAA</sequence>
<dbReference type="InterPro" id="IPR023352">
    <property type="entry name" value="MAPEG-like_dom_sf"/>
</dbReference>